<keyword evidence="3" id="KW-1185">Reference proteome</keyword>
<accession>A0A2K1JGC4</accession>
<dbReference type="GeneID" id="112291622"/>
<dbReference type="AlphaFoldDB" id="A0A2K1JGC4"/>
<reference evidence="2" key="3">
    <citation type="submission" date="2020-12" db="UniProtKB">
        <authorList>
            <consortium name="EnsemblPlants"/>
        </authorList>
    </citation>
    <scope>IDENTIFICATION</scope>
</reference>
<dbReference type="EnsemblPlants" id="Pp3c14_4410V3.2">
    <property type="protein sequence ID" value="Pp3c14_4410V3.2"/>
    <property type="gene ID" value="Pp3c14_4410"/>
</dbReference>
<dbReference type="OMA" id="APICCIT"/>
<dbReference type="EnsemblPlants" id="Pp3c14_4410V3.4">
    <property type="protein sequence ID" value="Pp3c14_4410V3.4"/>
    <property type="gene ID" value="Pp3c14_4410"/>
</dbReference>
<evidence type="ECO:0000313" key="2">
    <source>
        <dbReference type="EnsemblPlants" id="Pp3c14_4410V3.1"/>
    </source>
</evidence>
<evidence type="ECO:0000313" key="3">
    <source>
        <dbReference type="Proteomes" id="UP000006727"/>
    </source>
</evidence>
<dbReference type="EnsemblPlants" id="Pp3c14_4410V3.3">
    <property type="protein sequence ID" value="Pp3c14_4410V3.3"/>
    <property type="gene ID" value="Pp3c14_4410"/>
</dbReference>
<organism evidence="1">
    <name type="scientific">Physcomitrium patens</name>
    <name type="common">Spreading-leaved earth moss</name>
    <name type="synonym">Physcomitrella patens</name>
    <dbReference type="NCBI Taxonomy" id="3218"/>
    <lineage>
        <taxon>Eukaryota</taxon>
        <taxon>Viridiplantae</taxon>
        <taxon>Streptophyta</taxon>
        <taxon>Embryophyta</taxon>
        <taxon>Bryophyta</taxon>
        <taxon>Bryophytina</taxon>
        <taxon>Bryopsida</taxon>
        <taxon>Funariidae</taxon>
        <taxon>Funariales</taxon>
        <taxon>Funariaceae</taxon>
        <taxon>Physcomitrium</taxon>
    </lineage>
</organism>
<evidence type="ECO:0000313" key="1">
    <source>
        <dbReference type="EMBL" id="PNR40603.1"/>
    </source>
</evidence>
<reference evidence="1 3" key="2">
    <citation type="journal article" date="2018" name="Plant J.">
        <title>The Physcomitrella patens chromosome-scale assembly reveals moss genome structure and evolution.</title>
        <authorList>
            <person name="Lang D."/>
            <person name="Ullrich K.K."/>
            <person name="Murat F."/>
            <person name="Fuchs J."/>
            <person name="Jenkins J."/>
            <person name="Haas F.B."/>
            <person name="Piednoel M."/>
            <person name="Gundlach H."/>
            <person name="Van Bel M."/>
            <person name="Meyberg R."/>
            <person name="Vives C."/>
            <person name="Morata J."/>
            <person name="Symeonidi A."/>
            <person name="Hiss M."/>
            <person name="Muchero W."/>
            <person name="Kamisugi Y."/>
            <person name="Saleh O."/>
            <person name="Blanc G."/>
            <person name="Decker E.L."/>
            <person name="van Gessel N."/>
            <person name="Grimwood J."/>
            <person name="Hayes R.D."/>
            <person name="Graham S.W."/>
            <person name="Gunter L.E."/>
            <person name="McDaniel S.F."/>
            <person name="Hoernstein S.N.W."/>
            <person name="Larsson A."/>
            <person name="Li F.W."/>
            <person name="Perroud P.F."/>
            <person name="Phillips J."/>
            <person name="Ranjan P."/>
            <person name="Rokshar D.S."/>
            <person name="Rothfels C.J."/>
            <person name="Schneider L."/>
            <person name="Shu S."/>
            <person name="Stevenson D.W."/>
            <person name="Thummler F."/>
            <person name="Tillich M."/>
            <person name="Villarreal Aguilar J.C."/>
            <person name="Widiez T."/>
            <person name="Wong G.K."/>
            <person name="Wymore A."/>
            <person name="Zhang Y."/>
            <person name="Zimmer A.D."/>
            <person name="Quatrano R.S."/>
            <person name="Mayer K.F.X."/>
            <person name="Goodstein D."/>
            <person name="Casacuberta J.M."/>
            <person name="Vandepoele K."/>
            <person name="Reski R."/>
            <person name="Cuming A.C."/>
            <person name="Tuskan G.A."/>
            <person name="Maumus F."/>
            <person name="Salse J."/>
            <person name="Schmutz J."/>
            <person name="Rensing S.A."/>
        </authorList>
    </citation>
    <scope>NUCLEOTIDE SEQUENCE [LARGE SCALE GENOMIC DNA]</scope>
    <source>
        <strain evidence="2 3">cv. Gransden 2004</strain>
    </source>
</reference>
<sequence length="281" mass="31316">MEYENSSIVPTEFSISYLGEYLYSILSKRVEDAYDVLYKIVREWSVDFAVQKLLNLMVLINPCLNRHRRAQLEPLLTRSLDQLLWQRAMDPRVMRGLITLACPNQDTALLFGYLMEIIAGLVCNNPTLEENSKNIDVEAASSNTLQIPHEKAKVAQCLYQNYCLQQVYVAAMPSLVREAVLTALMGGSEVPLLGSGFFDGSPSGLQHAAPICCITLEPLLCPDGTIAPDVVAVIQRSSTLSTQHAFLYRGRALFEWLSSSPVPKSPETRAMVLPTDIYRLS</sequence>
<dbReference type="EnsemblPlants" id="Pp3c14_4410V3.1">
    <property type="protein sequence ID" value="Pp3c14_4410V3.1"/>
    <property type="gene ID" value="Pp3c14_4410"/>
</dbReference>
<name>A0A2K1JGC4_PHYPA</name>
<dbReference type="Gramene" id="Pp3c14_4410V3.2">
    <property type="protein sequence ID" value="Pp3c14_4410V3.2"/>
    <property type="gene ID" value="Pp3c14_4410"/>
</dbReference>
<dbReference type="Proteomes" id="UP000006727">
    <property type="component" value="Chromosome 14"/>
</dbReference>
<dbReference type="Gramene" id="Pp3c14_4410V3.4">
    <property type="protein sequence ID" value="Pp3c14_4410V3.4"/>
    <property type="gene ID" value="Pp3c14_4410"/>
</dbReference>
<proteinExistence type="predicted"/>
<reference evidence="1 3" key="1">
    <citation type="journal article" date="2008" name="Science">
        <title>The Physcomitrella genome reveals evolutionary insights into the conquest of land by plants.</title>
        <authorList>
            <person name="Rensing S."/>
            <person name="Lang D."/>
            <person name="Zimmer A."/>
            <person name="Terry A."/>
            <person name="Salamov A."/>
            <person name="Shapiro H."/>
            <person name="Nishiyama T."/>
            <person name="Perroud P.-F."/>
            <person name="Lindquist E."/>
            <person name="Kamisugi Y."/>
            <person name="Tanahashi T."/>
            <person name="Sakakibara K."/>
            <person name="Fujita T."/>
            <person name="Oishi K."/>
            <person name="Shin-I T."/>
            <person name="Kuroki Y."/>
            <person name="Toyoda A."/>
            <person name="Suzuki Y."/>
            <person name="Hashimoto A."/>
            <person name="Yamaguchi K."/>
            <person name="Sugano A."/>
            <person name="Kohara Y."/>
            <person name="Fujiyama A."/>
            <person name="Anterola A."/>
            <person name="Aoki S."/>
            <person name="Ashton N."/>
            <person name="Barbazuk W.B."/>
            <person name="Barker E."/>
            <person name="Bennetzen J."/>
            <person name="Bezanilla M."/>
            <person name="Blankenship R."/>
            <person name="Cho S.H."/>
            <person name="Dutcher S."/>
            <person name="Estelle M."/>
            <person name="Fawcett J.A."/>
            <person name="Gundlach H."/>
            <person name="Hanada K."/>
            <person name="Heyl A."/>
            <person name="Hicks K.A."/>
            <person name="Hugh J."/>
            <person name="Lohr M."/>
            <person name="Mayer K."/>
            <person name="Melkozernov A."/>
            <person name="Murata T."/>
            <person name="Nelson D."/>
            <person name="Pils B."/>
            <person name="Prigge M."/>
            <person name="Reiss B."/>
            <person name="Renner T."/>
            <person name="Rombauts S."/>
            <person name="Rushton P."/>
            <person name="Sanderfoot A."/>
            <person name="Schween G."/>
            <person name="Shiu S.-H."/>
            <person name="Stueber K."/>
            <person name="Theodoulou F.L."/>
            <person name="Tu H."/>
            <person name="Van de Peer Y."/>
            <person name="Verrier P.J."/>
            <person name="Waters E."/>
            <person name="Wood A."/>
            <person name="Yang L."/>
            <person name="Cove D."/>
            <person name="Cuming A."/>
            <person name="Hasebe M."/>
            <person name="Lucas S."/>
            <person name="Mishler D.B."/>
            <person name="Reski R."/>
            <person name="Grigoriev I."/>
            <person name="Quatrano R.S."/>
            <person name="Boore J.L."/>
        </authorList>
    </citation>
    <scope>NUCLEOTIDE SEQUENCE [LARGE SCALE GENOMIC DNA]</scope>
    <source>
        <strain evidence="2 3">cv. Gransden 2004</strain>
    </source>
</reference>
<gene>
    <name evidence="2" type="primary">LOC112291622</name>
    <name evidence="1" type="ORF">PHYPA_018006</name>
</gene>
<dbReference type="Gramene" id="Pp3c14_4410V3.1">
    <property type="protein sequence ID" value="Pp3c14_4410V3.1"/>
    <property type="gene ID" value="Pp3c14_4410"/>
</dbReference>
<dbReference type="Gramene" id="Pp3c14_4410V3.3">
    <property type="protein sequence ID" value="Pp3c14_4410V3.3"/>
    <property type="gene ID" value="Pp3c14_4410"/>
</dbReference>
<dbReference type="OrthoDB" id="1862519at2759"/>
<dbReference type="EMBL" id="ABEU02000014">
    <property type="protein sequence ID" value="PNR40603.1"/>
    <property type="molecule type" value="Genomic_DNA"/>
</dbReference>
<dbReference type="PaxDb" id="3218-PP1S126_138V6.2"/>
<protein>
    <submittedName>
        <fullName evidence="1 2">Uncharacterized protein</fullName>
    </submittedName>
</protein>
<dbReference type="RefSeq" id="XP_024395069.1">
    <property type="nucleotide sequence ID" value="XM_024539301.2"/>
</dbReference>